<comment type="caution">
    <text evidence="1">The sequence shown here is derived from an EMBL/GenBank/DDBJ whole genome shotgun (WGS) entry which is preliminary data.</text>
</comment>
<reference evidence="1" key="1">
    <citation type="submission" date="2024-09" db="EMBL/GenBank/DDBJ databases">
        <title>Draft Genome Sequences of Neofusicoccum parvum.</title>
        <authorList>
            <person name="Ashida A."/>
            <person name="Camagna M."/>
            <person name="Tanaka A."/>
            <person name="Takemoto D."/>
        </authorList>
    </citation>
    <scope>NUCLEOTIDE SEQUENCE</scope>
    <source>
        <strain evidence="1">PPO83</strain>
    </source>
</reference>
<dbReference type="EMBL" id="BSXG01000136">
    <property type="protein sequence ID" value="GME47938.1"/>
    <property type="molecule type" value="Genomic_DNA"/>
</dbReference>
<sequence>MAHLAHALPWTTLSTSLLATKHGPRGTPDRITVLSPDPSPAAQKQRRHFTRAFARTLAAFSATERRKHPASPLTAAASPSTEDQADANDPIIFADTTAATLQRHLASPHAHAALDGLSPQRASGWAPLGGYADPRAELVMAMVATGEALPLLRLARWRAPGEQRSQLAGLWSYPGANPGWSNVAVAALEAYLFLNVVFLREELWMVHEGEGGGGKGRGFQRDYRDDGAFRSMLSDCTRYQDGCTWGIPHREFFGGSFSYGGRTHVEREAMKSEFDPLHPAKMDRLREYLRMCWDHLVRVHMVLEEAGEKHDWEYEVEWAIHGLWGMPK</sequence>
<keyword evidence="2" id="KW-1185">Reference proteome</keyword>
<protein>
    <submittedName>
        <fullName evidence="1">Uncharacterized protein K452DRAFT_360695</fullName>
    </submittedName>
</protein>
<evidence type="ECO:0000313" key="2">
    <source>
        <dbReference type="Proteomes" id="UP001165186"/>
    </source>
</evidence>
<proteinExistence type="predicted"/>
<organism evidence="1 2">
    <name type="scientific">Neofusicoccum parvum</name>
    <dbReference type="NCBI Taxonomy" id="310453"/>
    <lineage>
        <taxon>Eukaryota</taxon>
        <taxon>Fungi</taxon>
        <taxon>Dikarya</taxon>
        <taxon>Ascomycota</taxon>
        <taxon>Pezizomycotina</taxon>
        <taxon>Dothideomycetes</taxon>
        <taxon>Dothideomycetes incertae sedis</taxon>
        <taxon>Botryosphaeriales</taxon>
        <taxon>Botryosphaeriaceae</taxon>
        <taxon>Neofusicoccum</taxon>
    </lineage>
</organism>
<gene>
    <name evidence="1" type="primary">g8881</name>
    <name evidence="1" type="ORF">NpPPO83_00008881</name>
</gene>
<evidence type="ECO:0000313" key="1">
    <source>
        <dbReference type="EMBL" id="GME47938.1"/>
    </source>
</evidence>
<dbReference type="Proteomes" id="UP001165186">
    <property type="component" value="Unassembled WGS sequence"/>
</dbReference>
<accession>A0ACB5SN47</accession>
<name>A0ACB5SN47_9PEZI</name>